<feature type="coiled-coil region" evidence="1">
    <location>
        <begin position="12"/>
        <end position="63"/>
    </location>
</feature>
<feature type="region of interest" description="Disordered" evidence="2">
    <location>
        <begin position="330"/>
        <end position="349"/>
    </location>
</feature>
<feature type="region of interest" description="Disordered" evidence="2">
    <location>
        <begin position="1172"/>
        <end position="1225"/>
    </location>
</feature>
<reference evidence="4 5" key="1">
    <citation type="journal article" date="2018" name="Cell">
        <title>The Chara Genome: Secondary Complexity and Implications for Plant Terrestrialization.</title>
        <authorList>
            <person name="Nishiyama T."/>
            <person name="Sakayama H."/>
            <person name="Vries J.D."/>
            <person name="Buschmann H."/>
            <person name="Saint-Marcoux D."/>
            <person name="Ullrich K.K."/>
            <person name="Haas F.B."/>
            <person name="Vanderstraeten L."/>
            <person name="Becker D."/>
            <person name="Lang D."/>
            <person name="Vosolsobe S."/>
            <person name="Rombauts S."/>
            <person name="Wilhelmsson P.K.I."/>
            <person name="Janitza P."/>
            <person name="Kern R."/>
            <person name="Heyl A."/>
            <person name="Rumpler F."/>
            <person name="Villalobos L.I.A.C."/>
            <person name="Clay J.M."/>
            <person name="Skokan R."/>
            <person name="Toyoda A."/>
            <person name="Suzuki Y."/>
            <person name="Kagoshima H."/>
            <person name="Schijlen E."/>
            <person name="Tajeshwar N."/>
            <person name="Catarino B."/>
            <person name="Hetherington A.J."/>
            <person name="Saltykova A."/>
            <person name="Bonnot C."/>
            <person name="Breuninger H."/>
            <person name="Symeonidi A."/>
            <person name="Radhakrishnan G.V."/>
            <person name="Van Nieuwerburgh F."/>
            <person name="Deforce D."/>
            <person name="Chang C."/>
            <person name="Karol K.G."/>
            <person name="Hedrich R."/>
            <person name="Ulvskov P."/>
            <person name="Glockner G."/>
            <person name="Delwiche C.F."/>
            <person name="Petrasek J."/>
            <person name="Van de Peer Y."/>
            <person name="Friml J."/>
            <person name="Beilby M."/>
            <person name="Dolan L."/>
            <person name="Kohara Y."/>
            <person name="Sugano S."/>
            <person name="Fujiyama A."/>
            <person name="Delaux P.-M."/>
            <person name="Quint M."/>
            <person name="TheiBen G."/>
            <person name="Hagemann M."/>
            <person name="Harholt J."/>
            <person name="Dunand C."/>
            <person name="Zachgo S."/>
            <person name="Langdale J."/>
            <person name="Maumus F."/>
            <person name="Straeten D.V.D."/>
            <person name="Gould S.B."/>
            <person name="Rensing S.A."/>
        </authorList>
    </citation>
    <scope>NUCLEOTIDE SEQUENCE [LARGE SCALE GENOMIC DNA]</scope>
    <source>
        <strain evidence="4 5">S276</strain>
    </source>
</reference>
<feature type="compositionally biased region" description="Polar residues" evidence="2">
    <location>
        <begin position="973"/>
        <end position="983"/>
    </location>
</feature>
<dbReference type="OrthoDB" id="2423954at2759"/>
<dbReference type="SUPFAM" id="SSF53098">
    <property type="entry name" value="Ribonuclease H-like"/>
    <property type="match status" value="1"/>
</dbReference>
<feature type="compositionally biased region" description="Polar residues" evidence="2">
    <location>
        <begin position="339"/>
        <end position="349"/>
    </location>
</feature>
<dbReference type="InterPro" id="IPR007021">
    <property type="entry name" value="DUF659"/>
</dbReference>
<feature type="region of interest" description="Disordered" evidence="2">
    <location>
        <begin position="843"/>
        <end position="865"/>
    </location>
</feature>
<proteinExistence type="predicted"/>
<feature type="compositionally biased region" description="Basic residues" evidence="2">
    <location>
        <begin position="986"/>
        <end position="995"/>
    </location>
</feature>
<feature type="compositionally biased region" description="Basic and acidic residues" evidence="2">
    <location>
        <begin position="1030"/>
        <end position="1052"/>
    </location>
</feature>
<dbReference type="PANTHER" id="PTHR32166">
    <property type="entry name" value="OSJNBA0013A04.12 PROTEIN"/>
    <property type="match status" value="1"/>
</dbReference>
<comment type="caution">
    <text evidence="4">The sequence shown here is derived from an EMBL/GenBank/DDBJ whole genome shotgun (WGS) entry which is preliminary data.</text>
</comment>
<feature type="domain" description="DUF659" evidence="3">
    <location>
        <begin position="556"/>
        <end position="633"/>
    </location>
</feature>
<evidence type="ECO:0000313" key="4">
    <source>
        <dbReference type="EMBL" id="GBG64690.1"/>
    </source>
</evidence>
<dbReference type="Proteomes" id="UP000265515">
    <property type="component" value="Unassembled WGS sequence"/>
</dbReference>
<evidence type="ECO:0000259" key="3">
    <source>
        <dbReference type="Pfam" id="PF04937"/>
    </source>
</evidence>
<evidence type="ECO:0000256" key="1">
    <source>
        <dbReference type="SAM" id="Coils"/>
    </source>
</evidence>
<feature type="region of interest" description="Disordered" evidence="2">
    <location>
        <begin position="943"/>
        <end position="1054"/>
    </location>
</feature>
<dbReference type="Gramene" id="GBG64690">
    <property type="protein sequence ID" value="GBG64690"/>
    <property type="gene ID" value="CBR_g46233"/>
</dbReference>
<organism evidence="4 5">
    <name type="scientific">Chara braunii</name>
    <name type="common">Braun's stonewort</name>
    <dbReference type="NCBI Taxonomy" id="69332"/>
    <lineage>
        <taxon>Eukaryota</taxon>
        <taxon>Viridiplantae</taxon>
        <taxon>Streptophyta</taxon>
        <taxon>Charophyceae</taxon>
        <taxon>Charales</taxon>
        <taxon>Characeae</taxon>
        <taxon>Chara</taxon>
    </lineage>
</organism>
<evidence type="ECO:0000313" key="5">
    <source>
        <dbReference type="Proteomes" id="UP000265515"/>
    </source>
</evidence>
<dbReference type="EMBL" id="BFEA01000053">
    <property type="protein sequence ID" value="GBG64690.1"/>
    <property type="molecule type" value="Genomic_DNA"/>
</dbReference>
<keyword evidence="1" id="KW-0175">Coiled coil</keyword>
<feature type="region of interest" description="Disordered" evidence="2">
    <location>
        <begin position="143"/>
        <end position="175"/>
    </location>
</feature>
<evidence type="ECO:0000256" key="2">
    <source>
        <dbReference type="SAM" id="MobiDB-lite"/>
    </source>
</evidence>
<feature type="compositionally biased region" description="Low complexity" evidence="2">
    <location>
        <begin position="1199"/>
        <end position="1225"/>
    </location>
</feature>
<dbReference type="InterPro" id="IPR012337">
    <property type="entry name" value="RNaseH-like_sf"/>
</dbReference>
<feature type="compositionally biased region" description="Basic and acidic residues" evidence="2">
    <location>
        <begin position="1172"/>
        <end position="1183"/>
    </location>
</feature>
<dbReference type="STRING" id="69332.A0A388K3Q6"/>
<accession>A0A388K3Q6</accession>
<gene>
    <name evidence="4" type="ORF">CBR_g46233</name>
</gene>
<keyword evidence="5" id="KW-1185">Reference proteome</keyword>
<feature type="compositionally biased region" description="Low complexity" evidence="2">
    <location>
        <begin position="143"/>
        <end position="172"/>
    </location>
</feature>
<name>A0A388K3Q6_CHABU</name>
<dbReference type="Pfam" id="PF04937">
    <property type="entry name" value="DUF659"/>
    <property type="match status" value="1"/>
</dbReference>
<feature type="compositionally biased region" description="Basic and acidic residues" evidence="2">
    <location>
        <begin position="843"/>
        <end position="853"/>
    </location>
</feature>
<dbReference type="PANTHER" id="PTHR32166:SF74">
    <property type="entry name" value="OS05G0256350 PROTEIN"/>
    <property type="match status" value="1"/>
</dbReference>
<protein>
    <recommendedName>
        <fullName evidence="3">DUF659 domain-containing protein</fullName>
    </recommendedName>
</protein>
<sequence length="1290" mass="142607">MAGSQFSPLTPRERELRELQQVERIRERLERELKQATDREREIKNRTARLDTLEADKAELEGLDDSGMNGPMKVLRNNMLSLHAHVDSRLDFMQSTLDQILDALTRPGFRPPAQSPLPLSAMSGPFPVQVGTQPSGTSAAVAQTVASSSSGPAVGATPPQQTVQQSGQPQGQWYPKTPMKPPLAFSGERKDEKLNTWLRTVPVWVKAKTTLPEDEVVTVASYLEGKAAKWLDGIVVKAGEARLEYHSFETLSRKALDLEATLGNAQPTQNNTKKKKSHREWKKKGAKLMMVESDGTQTEIDELTDLMDYTEFDGEEVAEGSTLVAVVKTKAGGRGKGQPRSQGKAASNQSKVAEWVKAGLDQDVWRDRRVRGACINCGEYGHSQMPKAGADAIKRHFENVGVHGEPGKGNYIWKCLYCELQFPGSAKHFTSTTKGPRCNINRLGSRLSVEEKERRELGRLEAIALMLGKAVPRAPSHDWLSDVQGMEDVDVEDECNSPQPAENRAKTSLSTTAKVRQSTLEEGGAIISKNEEAQRSIDDWLVYEGVRFNMVRSKDKGAAAYFDILSESIREVGKKSVVGVIMDNVAVCVRADRLVEDTFPTIFDVPCAAHCLDLVLHDVGKMEWVARTVGKANDLVKFIMNHQRVRDVYYIHSGGRQLLRPASTRFATNFHMLDRLKKQQKALVAMVTTDERWTATLVPHGQRSTFHEMEDVLLDAAGFWKDVNKAINAVYDIVLLLKLVDGNGPTISKVYAKMDRIVERLRVNKDLTAEDREEIEVMVMRKWNAMTTPLHCPALFFDPEYRSSEPHNDPEIQDGFYTWVYTWLKGSSQEVCDQVEYEQIPERAKDLVERDDPPTEEEQKEAKERVKLVERRLKSLTSAGDDVVPPADGGGDEDGDEVVVLCREECNLEEIEEGHCEDWSGLTKAGNFLLKHSQTEVRRRARTLGAEEHMRAHRKGGGDTLPRGAATIAPQKETGTSSAQPDPQRQKKARGRPRKTPATDVEGSDVATAEGENNPARTLEENLAQTLEKSGGEGSKDKGGKDEGVARKRPRDDEEELCTLAVTAQCPLLAERLGVAGFLQALQVRFADKEQARKAADQICRLGQKKFDGSLSKLYSTFESLTSTPGLEISEQDLLIHFLKAAPEQFQLALFSQGHKDWRSFGRAALDLESKLHVQEAPSEGRKGPSSKGRRRRKGALFAAAASSSDDDAASQGGTPPSGTASSSAADPVVLALADALMGMARGKTPTQKAPTSSKGKGRRLRYLNFSEVVDCATIKDQVLPWFLDAVETS</sequence>